<dbReference type="Proteomes" id="UP000267096">
    <property type="component" value="Unassembled WGS sequence"/>
</dbReference>
<evidence type="ECO:0000313" key="2">
    <source>
        <dbReference type="Proteomes" id="UP000267096"/>
    </source>
</evidence>
<name>A0A0M3JMY0_ANISI</name>
<evidence type="ECO:0000313" key="1">
    <source>
        <dbReference type="EMBL" id="VDK34172.1"/>
    </source>
</evidence>
<organism evidence="3">
    <name type="scientific">Anisakis simplex</name>
    <name type="common">Herring worm</name>
    <dbReference type="NCBI Taxonomy" id="6269"/>
    <lineage>
        <taxon>Eukaryota</taxon>
        <taxon>Metazoa</taxon>
        <taxon>Ecdysozoa</taxon>
        <taxon>Nematoda</taxon>
        <taxon>Chromadorea</taxon>
        <taxon>Rhabditida</taxon>
        <taxon>Spirurina</taxon>
        <taxon>Ascaridomorpha</taxon>
        <taxon>Ascaridoidea</taxon>
        <taxon>Anisakidae</taxon>
        <taxon>Anisakis</taxon>
        <taxon>Anisakis simplex complex</taxon>
    </lineage>
</organism>
<dbReference type="WBParaSite" id="ASIM_0000901901-mRNA-1">
    <property type="protein sequence ID" value="ASIM_0000901901-mRNA-1"/>
    <property type="gene ID" value="ASIM_0000901901"/>
</dbReference>
<dbReference type="EMBL" id="UYRR01024744">
    <property type="protein sequence ID" value="VDK34172.1"/>
    <property type="molecule type" value="Genomic_DNA"/>
</dbReference>
<sequence>MIILDTSTSVEHEFYAEKKFATDLIEVLPEEQFAVSLFINQRVPKFAIGNFAANLIQFSLTLRKHRLSASTDSSL</sequence>
<proteinExistence type="predicted"/>
<accession>A0A0M3JMY0</accession>
<evidence type="ECO:0000313" key="3">
    <source>
        <dbReference type="WBParaSite" id="ASIM_0000901901-mRNA-1"/>
    </source>
</evidence>
<keyword evidence="2" id="KW-1185">Reference proteome</keyword>
<reference evidence="1 2" key="2">
    <citation type="submission" date="2018-11" db="EMBL/GenBank/DDBJ databases">
        <authorList>
            <consortium name="Pathogen Informatics"/>
        </authorList>
    </citation>
    <scope>NUCLEOTIDE SEQUENCE [LARGE SCALE GENOMIC DNA]</scope>
</reference>
<gene>
    <name evidence="1" type="ORF">ASIM_LOCUS8768</name>
</gene>
<reference evidence="3" key="1">
    <citation type="submission" date="2017-02" db="UniProtKB">
        <authorList>
            <consortium name="WormBaseParasite"/>
        </authorList>
    </citation>
    <scope>IDENTIFICATION</scope>
</reference>
<dbReference type="AlphaFoldDB" id="A0A0M3JMY0"/>
<protein>
    <submittedName>
        <fullName evidence="3">VWFA domain-containing protein</fullName>
    </submittedName>
</protein>